<reference evidence="4" key="1">
    <citation type="submission" date="2017-02" db="UniProtKB">
        <authorList>
            <consortium name="WormBaseParasite"/>
        </authorList>
    </citation>
    <scope>IDENTIFICATION</scope>
</reference>
<gene>
    <name evidence="2" type="ORF">MCOS_LOCUS4507</name>
</gene>
<sequence length="164" mass="19629">HSLEEEEKEEEDDDDADEAEEDDDEEEENDEENEEEEEEEEEENDDDDEEEEDEKVNEEEEGSSVHLVWGHEGSEFDEGTRDSDSYQVDYQPVQPHERYRPTVVHPRRVVGPPRYFPQHPQHPLQQPRRQMPMNQAYWNEHDADVGYSEEDEAEDEPMSYRGRY</sequence>
<dbReference type="Proteomes" id="UP000267029">
    <property type="component" value="Unassembled WGS sequence"/>
</dbReference>
<dbReference type="AlphaFoldDB" id="A0A0R3UC58"/>
<evidence type="ECO:0000313" key="3">
    <source>
        <dbReference type="Proteomes" id="UP000267029"/>
    </source>
</evidence>
<feature type="compositionally biased region" description="Low complexity" evidence="1">
    <location>
        <begin position="101"/>
        <end position="133"/>
    </location>
</feature>
<reference evidence="2 3" key="2">
    <citation type="submission" date="2018-10" db="EMBL/GenBank/DDBJ databases">
        <authorList>
            <consortium name="Pathogen Informatics"/>
        </authorList>
    </citation>
    <scope>NUCLEOTIDE SEQUENCE [LARGE SCALE GENOMIC DNA]</scope>
</reference>
<dbReference type="WBParaSite" id="MCOS_0000450601-mRNA-1">
    <property type="protein sequence ID" value="MCOS_0000450601-mRNA-1"/>
    <property type="gene ID" value="MCOS_0000450601"/>
</dbReference>
<feature type="region of interest" description="Disordered" evidence="1">
    <location>
        <begin position="1"/>
        <end position="164"/>
    </location>
</feature>
<name>A0A0R3UC58_MESCO</name>
<evidence type="ECO:0000313" key="4">
    <source>
        <dbReference type="WBParaSite" id="MCOS_0000450601-mRNA-1"/>
    </source>
</evidence>
<proteinExistence type="predicted"/>
<evidence type="ECO:0000313" key="2">
    <source>
        <dbReference type="EMBL" id="VDD78504.1"/>
    </source>
</evidence>
<feature type="compositionally biased region" description="Basic and acidic residues" evidence="1">
    <location>
        <begin position="72"/>
        <end position="84"/>
    </location>
</feature>
<dbReference type="EMBL" id="UXSR01001762">
    <property type="protein sequence ID" value="VDD78504.1"/>
    <property type="molecule type" value="Genomic_DNA"/>
</dbReference>
<keyword evidence="3" id="KW-1185">Reference proteome</keyword>
<organism evidence="4">
    <name type="scientific">Mesocestoides corti</name>
    <name type="common">Flatworm</name>
    <dbReference type="NCBI Taxonomy" id="53468"/>
    <lineage>
        <taxon>Eukaryota</taxon>
        <taxon>Metazoa</taxon>
        <taxon>Spiralia</taxon>
        <taxon>Lophotrochozoa</taxon>
        <taxon>Platyhelminthes</taxon>
        <taxon>Cestoda</taxon>
        <taxon>Eucestoda</taxon>
        <taxon>Cyclophyllidea</taxon>
        <taxon>Mesocestoididae</taxon>
        <taxon>Mesocestoides</taxon>
    </lineage>
</organism>
<feature type="compositionally biased region" description="Acidic residues" evidence="1">
    <location>
        <begin position="147"/>
        <end position="157"/>
    </location>
</feature>
<evidence type="ECO:0000256" key="1">
    <source>
        <dbReference type="SAM" id="MobiDB-lite"/>
    </source>
</evidence>
<dbReference type="STRING" id="53468.A0A0R3UC58"/>
<feature type="compositionally biased region" description="Acidic residues" evidence="1">
    <location>
        <begin position="1"/>
        <end position="62"/>
    </location>
</feature>
<protein>
    <submittedName>
        <fullName evidence="4">AEBP1 protein</fullName>
    </submittedName>
</protein>
<accession>A0A0R3UC58</accession>